<protein>
    <submittedName>
        <fullName evidence="2">Uncharacterized protein</fullName>
    </submittedName>
</protein>
<gene>
    <name evidence="2" type="ORF">RUM43_011720</name>
</gene>
<dbReference type="Proteomes" id="UP001372834">
    <property type="component" value="Unassembled WGS sequence"/>
</dbReference>
<feature type="compositionally biased region" description="Polar residues" evidence="1">
    <location>
        <begin position="86"/>
        <end position="95"/>
    </location>
</feature>
<evidence type="ECO:0000313" key="2">
    <source>
        <dbReference type="EMBL" id="KAK6634320.1"/>
    </source>
</evidence>
<evidence type="ECO:0000313" key="3">
    <source>
        <dbReference type="Proteomes" id="UP001372834"/>
    </source>
</evidence>
<name>A0AAN8RZF1_POLSC</name>
<feature type="compositionally biased region" description="Basic and acidic residues" evidence="1">
    <location>
        <begin position="71"/>
        <end position="84"/>
    </location>
</feature>
<dbReference type="AlphaFoldDB" id="A0AAN8RZF1"/>
<sequence length="266" mass="29877">MDDSKKQKGEPFTVRSSYSDGEDAGNRIGDDAHRELREMLTKKCKKSVRSLGTIVILIVYVTIDRYNSATVREERSKRNPRDPVPEQSTAADNLNSGTVKTIVGYSREFKVRKVLADQVVCRKGDEPVGDESSGDTSKWKFDRRLGMHLFSAHLDLREDPYRYIRIIGLAPRNVSVYCQKYKPQVLQSLQKETQDTAKEEATTSTVKEKVRKEPAEKTIPAETVKHQALHLLRKNKKNGKDSKAVQGPAADKSKSFPLEIAGGSRG</sequence>
<organism evidence="2 3">
    <name type="scientific">Polyplax serrata</name>
    <name type="common">Common mouse louse</name>
    <dbReference type="NCBI Taxonomy" id="468196"/>
    <lineage>
        <taxon>Eukaryota</taxon>
        <taxon>Metazoa</taxon>
        <taxon>Ecdysozoa</taxon>
        <taxon>Arthropoda</taxon>
        <taxon>Hexapoda</taxon>
        <taxon>Insecta</taxon>
        <taxon>Pterygota</taxon>
        <taxon>Neoptera</taxon>
        <taxon>Paraneoptera</taxon>
        <taxon>Psocodea</taxon>
        <taxon>Troctomorpha</taxon>
        <taxon>Phthiraptera</taxon>
        <taxon>Anoplura</taxon>
        <taxon>Polyplacidae</taxon>
        <taxon>Polyplax</taxon>
    </lineage>
</organism>
<evidence type="ECO:0000256" key="1">
    <source>
        <dbReference type="SAM" id="MobiDB-lite"/>
    </source>
</evidence>
<feature type="region of interest" description="Disordered" evidence="1">
    <location>
        <begin position="71"/>
        <end position="95"/>
    </location>
</feature>
<comment type="caution">
    <text evidence="2">The sequence shown here is derived from an EMBL/GenBank/DDBJ whole genome shotgun (WGS) entry which is preliminary data.</text>
</comment>
<feature type="compositionally biased region" description="Basic and acidic residues" evidence="1">
    <location>
        <begin position="193"/>
        <end position="216"/>
    </location>
</feature>
<feature type="compositionally biased region" description="Basic residues" evidence="1">
    <location>
        <begin position="227"/>
        <end position="237"/>
    </location>
</feature>
<accession>A0AAN8RZF1</accession>
<proteinExistence type="predicted"/>
<feature type="region of interest" description="Disordered" evidence="1">
    <location>
        <begin position="193"/>
        <end position="266"/>
    </location>
</feature>
<dbReference type="EMBL" id="JAWJWE010000005">
    <property type="protein sequence ID" value="KAK6634320.1"/>
    <property type="molecule type" value="Genomic_DNA"/>
</dbReference>
<feature type="region of interest" description="Disordered" evidence="1">
    <location>
        <begin position="1"/>
        <end position="28"/>
    </location>
</feature>
<reference evidence="2 3" key="1">
    <citation type="submission" date="2023-10" db="EMBL/GenBank/DDBJ databases">
        <title>Genomes of two closely related lineages of the louse Polyplax serrata with different host specificities.</title>
        <authorList>
            <person name="Martinu J."/>
            <person name="Tarabai H."/>
            <person name="Stefka J."/>
            <person name="Hypsa V."/>
        </authorList>
    </citation>
    <scope>NUCLEOTIDE SEQUENCE [LARGE SCALE GENOMIC DNA]</scope>
    <source>
        <strain evidence="2">HR10_N</strain>
    </source>
</reference>